<protein>
    <recommendedName>
        <fullName evidence="4">Prepilin-type N-terminal cleavage/methylation domain-containing protein</fullName>
    </recommendedName>
</protein>
<feature type="transmembrane region" description="Helical" evidence="1">
    <location>
        <begin position="12"/>
        <end position="33"/>
    </location>
</feature>
<dbReference type="Proteomes" id="UP000249061">
    <property type="component" value="Unassembled WGS sequence"/>
</dbReference>
<dbReference type="PROSITE" id="PS00409">
    <property type="entry name" value="PROKAR_NTER_METHYL"/>
    <property type="match status" value="1"/>
</dbReference>
<dbReference type="Pfam" id="PF07963">
    <property type="entry name" value="N_methyl"/>
    <property type="match status" value="1"/>
</dbReference>
<proteinExistence type="predicted"/>
<accession>A0A2W5TIK0</accession>
<evidence type="ECO:0000313" key="3">
    <source>
        <dbReference type="Proteomes" id="UP000249061"/>
    </source>
</evidence>
<reference evidence="2 3" key="1">
    <citation type="submission" date="2017-08" db="EMBL/GenBank/DDBJ databases">
        <title>Infants hospitalized years apart are colonized by the same room-sourced microbial strains.</title>
        <authorList>
            <person name="Brooks B."/>
            <person name="Olm M.R."/>
            <person name="Firek B.A."/>
            <person name="Baker R."/>
            <person name="Thomas B.C."/>
            <person name="Morowitz M.J."/>
            <person name="Banfield J.F."/>
        </authorList>
    </citation>
    <scope>NUCLEOTIDE SEQUENCE [LARGE SCALE GENOMIC DNA]</scope>
    <source>
        <strain evidence="2">S2_003_000_R2_14</strain>
    </source>
</reference>
<name>A0A2W5TIK0_9BACT</name>
<dbReference type="EMBL" id="QFQP01000015">
    <property type="protein sequence ID" value="PZR11135.1"/>
    <property type="molecule type" value="Genomic_DNA"/>
</dbReference>
<dbReference type="InterPro" id="IPR045584">
    <property type="entry name" value="Pilin-like"/>
</dbReference>
<evidence type="ECO:0000313" key="2">
    <source>
        <dbReference type="EMBL" id="PZR11135.1"/>
    </source>
</evidence>
<comment type="caution">
    <text evidence="2">The sequence shown here is derived from an EMBL/GenBank/DDBJ whole genome shotgun (WGS) entry which is preliminary data.</text>
</comment>
<keyword evidence="1" id="KW-1133">Transmembrane helix</keyword>
<gene>
    <name evidence="2" type="ORF">DI536_18535</name>
</gene>
<dbReference type="SUPFAM" id="SSF54523">
    <property type="entry name" value="Pili subunits"/>
    <property type="match status" value="1"/>
</dbReference>
<keyword evidence="1" id="KW-0472">Membrane</keyword>
<sequence length="236" mass="24884">MALRTPRGMTLIEMLMVIAIIGIVSAMSAATVIRIGERNATQSASNDILSALQSMRSRSLQRGSDVYVLVYPTFKKTSPTAGSVTGGPGALFFYEDVDGDFLTGTGPCNGSGECSWLNFNPASNQIRSAVTENDRLLRAIYLDDYAGANVRFGKQSGKGWGDPFASLPPTNVDGCTFCSSNKGALLFSDSQLVLLNGSGAVAPGRFGGLALQGVKNNENQFLIGLVRATGLIVTSR</sequence>
<dbReference type="NCBIfam" id="TIGR02532">
    <property type="entry name" value="IV_pilin_GFxxxE"/>
    <property type="match status" value="1"/>
</dbReference>
<keyword evidence="1" id="KW-0812">Transmembrane</keyword>
<dbReference type="Gene3D" id="3.30.700.10">
    <property type="entry name" value="Glycoprotein, Type 4 Pilin"/>
    <property type="match status" value="1"/>
</dbReference>
<organism evidence="2 3">
    <name type="scientific">Archangium gephyra</name>
    <dbReference type="NCBI Taxonomy" id="48"/>
    <lineage>
        <taxon>Bacteria</taxon>
        <taxon>Pseudomonadati</taxon>
        <taxon>Myxococcota</taxon>
        <taxon>Myxococcia</taxon>
        <taxon>Myxococcales</taxon>
        <taxon>Cystobacterineae</taxon>
        <taxon>Archangiaceae</taxon>
        <taxon>Archangium</taxon>
    </lineage>
</organism>
<evidence type="ECO:0000256" key="1">
    <source>
        <dbReference type="SAM" id="Phobius"/>
    </source>
</evidence>
<dbReference type="AlphaFoldDB" id="A0A2W5TIK0"/>
<dbReference type="InterPro" id="IPR012902">
    <property type="entry name" value="N_methyl_site"/>
</dbReference>
<evidence type="ECO:0008006" key="4">
    <source>
        <dbReference type="Google" id="ProtNLM"/>
    </source>
</evidence>